<feature type="region of interest" description="Disordered" evidence="1">
    <location>
        <begin position="108"/>
        <end position="134"/>
    </location>
</feature>
<evidence type="ECO:0000313" key="2">
    <source>
        <dbReference type="EMBL" id="TRM57754.1"/>
    </source>
</evidence>
<dbReference type="AlphaFoldDB" id="A0A550BYW6"/>
<feature type="region of interest" description="Disordered" evidence="1">
    <location>
        <begin position="301"/>
        <end position="329"/>
    </location>
</feature>
<organism evidence="2 3">
    <name type="scientific">Schizophyllum amplum</name>
    <dbReference type="NCBI Taxonomy" id="97359"/>
    <lineage>
        <taxon>Eukaryota</taxon>
        <taxon>Fungi</taxon>
        <taxon>Dikarya</taxon>
        <taxon>Basidiomycota</taxon>
        <taxon>Agaricomycotina</taxon>
        <taxon>Agaricomycetes</taxon>
        <taxon>Agaricomycetidae</taxon>
        <taxon>Agaricales</taxon>
        <taxon>Schizophyllaceae</taxon>
        <taxon>Schizophyllum</taxon>
    </lineage>
</organism>
<feature type="region of interest" description="Disordered" evidence="1">
    <location>
        <begin position="1"/>
        <end position="29"/>
    </location>
</feature>
<keyword evidence="3" id="KW-1185">Reference proteome</keyword>
<proteinExistence type="predicted"/>
<dbReference type="Proteomes" id="UP000320762">
    <property type="component" value="Unassembled WGS sequence"/>
</dbReference>
<accession>A0A550BYW6</accession>
<evidence type="ECO:0000313" key="3">
    <source>
        <dbReference type="Proteomes" id="UP000320762"/>
    </source>
</evidence>
<evidence type="ECO:0000256" key="1">
    <source>
        <dbReference type="SAM" id="MobiDB-lite"/>
    </source>
</evidence>
<comment type="caution">
    <text evidence="2">The sequence shown here is derived from an EMBL/GenBank/DDBJ whole genome shotgun (WGS) entry which is preliminary data.</text>
</comment>
<dbReference type="EMBL" id="VDMD01000043">
    <property type="protein sequence ID" value="TRM57754.1"/>
    <property type="molecule type" value="Genomic_DNA"/>
</dbReference>
<sequence>MQSTSTLPASTEPAASAPNAPADSSAAEAPQTSHSVLLVSIPGIREALELQSSRELARFIVSMMDEVPDILPLVVKKAGVSRLFTSSDMKPLADTVTYPTSKYFEVIERSNAPTKRPPSPARARSPKRQKRTTKDIPLAPFSLHGVYNLTCPYLTTNWDADYFQQPLILRLAPSSTGGHLWGSFRLGIIEGVFRTTSPAPFTPGTPITFVWRGRETSERRITVDESNEGEFTLSEDGAVRGRLNGAFYEEGQYVDLDTGRCVFEGKKVHDKRYRADNDKLVKGWKKEWRRLPGQSCMIIKGVYNRESPGPSDTSGGEEEENAGSDGVSG</sequence>
<dbReference type="OrthoDB" id="3023745at2759"/>
<reference evidence="2 3" key="1">
    <citation type="journal article" date="2019" name="New Phytol.">
        <title>Comparative genomics reveals unique wood-decay strategies and fruiting body development in the Schizophyllaceae.</title>
        <authorList>
            <person name="Almasi E."/>
            <person name="Sahu N."/>
            <person name="Krizsan K."/>
            <person name="Balint B."/>
            <person name="Kovacs G.M."/>
            <person name="Kiss B."/>
            <person name="Cseklye J."/>
            <person name="Drula E."/>
            <person name="Henrissat B."/>
            <person name="Nagy I."/>
            <person name="Chovatia M."/>
            <person name="Adam C."/>
            <person name="LaButti K."/>
            <person name="Lipzen A."/>
            <person name="Riley R."/>
            <person name="Grigoriev I.V."/>
            <person name="Nagy L.G."/>
        </authorList>
    </citation>
    <scope>NUCLEOTIDE SEQUENCE [LARGE SCALE GENOMIC DNA]</scope>
    <source>
        <strain evidence="2 3">NL-1724</strain>
    </source>
</reference>
<gene>
    <name evidence="2" type="ORF">BD626DRAFT_513947</name>
</gene>
<protein>
    <submittedName>
        <fullName evidence="2">Uncharacterized protein</fullName>
    </submittedName>
</protein>
<name>A0A550BYW6_9AGAR</name>